<feature type="transmembrane region" description="Helical" evidence="2">
    <location>
        <begin position="177"/>
        <end position="196"/>
    </location>
</feature>
<keyword evidence="2" id="KW-0472">Membrane</keyword>
<keyword evidence="4" id="KW-1185">Reference proteome</keyword>
<keyword evidence="2" id="KW-1133">Transmembrane helix</keyword>
<gene>
    <name evidence="3" type="ORF">ET445_05375</name>
</gene>
<dbReference type="Proteomes" id="UP000291259">
    <property type="component" value="Chromosome"/>
</dbReference>
<accession>A0A4P6FGA0</accession>
<evidence type="ECO:0000313" key="4">
    <source>
        <dbReference type="Proteomes" id="UP000291259"/>
    </source>
</evidence>
<sequence length="197" mass="21181">MDASQEPDVSTVAPRDGLTLPDVAGPRLPAGLAKRAGLVLRAYRSESAIYGVILVSALIAIGWENDTDAEVLGFTLGTVIVFWLAHVYAGAIAREEWADTPSRWRTIGRAVWASVTHSAGLLIAMVVPTIFLGISALGWLDEYVGYYLALWSGVAILAVIGWLASARRKSPWWMRGLSALVTASLGLLVIWLSALVH</sequence>
<proteinExistence type="predicted"/>
<protein>
    <submittedName>
        <fullName evidence="3">Uncharacterized protein</fullName>
    </submittedName>
</protein>
<feature type="transmembrane region" description="Helical" evidence="2">
    <location>
        <begin position="110"/>
        <end position="140"/>
    </location>
</feature>
<evidence type="ECO:0000256" key="1">
    <source>
        <dbReference type="SAM" id="MobiDB-lite"/>
    </source>
</evidence>
<feature type="transmembrane region" description="Helical" evidence="2">
    <location>
        <begin position="146"/>
        <end position="165"/>
    </location>
</feature>
<reference evidence="3 4" key="1">
    <citation type="submission" date="2019-01" db="EMBL/GenBank/DDBJ databases">
        <title>Genome sequencing of strain FW100M-8.</title>
        <authorList>
            <person name="Heo J."/>
            <person name="Kim S.-J."/>
            <person name="Kim J.-S."/>
            <person name="Hong S.-B."/>
            <person name="Kwon S.-W."/>
        </authorList>
    </citation>
    <scope>NUCLEOTIDE SEQUENCE [LARGE SCALE GENOMIC DNA]</scope>
    <source>
        <strain evidence="3 4">FW100M-8</strain>
    </source>
</reference>
<feature type="transmembrane region" description="Helical" evidence="2">
    <location>
        <begin position="71"/>
        <end position="89"/>
    </location>
</feature>
<dbReference type="EMBL" id="CP035491">
    <property type="protein sequence ID" value="QAY72857.1"/>
    <property type="molecule type" value="Genomic_DNA"/>
</dbReference>
<feature type="transmembrane region" description="Helical" evidence="2">
    <location>
        <begin position="48"/>
        <end position="65"/>
    </location>
</feature>
<evidence type="ECO:0000256" key="2">
    <source>
        <dbReference type="SAM" id="Phobius"/>
    </source>
</evidence>
<name>A0A4P6FGA0_9MICO</name>
<dbReference type="KEGG" id="agf:ET445_05375"/>
<evidence type="ECO:0000313" key="3">
    <source>
        <dbReference type="EMBL" id="QAY72857.1"/>
    </source>
</evidence>
<keyword evidence="2" id="KW-0812">Transmembrane</keyword>
<feature type="region of interest" description="Disordered" evidence="1">
    <location>
        <begin position="1"/>
        <end position="20"/>
    </location>
</feature>
<dbReference type="OrthoDB" id="3211973at2"/>
<dbReference type="AlphaFoldDB" id="A0A4P6FGA0"/>
<dbReference type="RefSeq" id="WP_129189548.1">
    <property type="nucleotide sequence ID" value="NZ_CP035491.1"/>
</dbReference>
<organism evidence="3 4">
    <name type="scientific">Agromyces protaetiae</name>
    <dbReference type="NCBI Taxonomy" id="2509455"/>
    <lineage>
        <taxon>Bacteria</taxon>
        <taxon>Bacillati</taxon>
        <taxon>Actinomycetota</taxon>
        <taxon>Actinomycetes</taxon>
        <taxon>Micrococcales</taxon>
        <taxon>Microbacteriaceae</taxon>
        <taxon>Agromyces</taxon>
    </lineage>
</organism>